<dbReference type="PROSITE" id="PS51318">
    <property type="entry name" value="TAT"/>
    <property type="match status" value="1"/>
</dbReference>
<keyword evidence="2" id="KW-1185">Reference proteome</keyword>
<comment type="caution">
    <text evidence="1">The sequence shown here is derived from an EMBL/GenBank/DDBJ whole genome shotgun (WGS) entry which is preliminary data.</text>
</comment>
<reference evidence="1 2" key="1">
    <citation type="submission" date="2021-03" db="EMBL/GenBank/DDBJ databases">
        <title>Sequencing the genomes of 1000 actinobacteria strains.</title>
        <authorList>
            <person name="Klenk H.-P."/>
        </authorList>
    </citation>
    <scope>NUCLEOTIDE SEQUENCE [LARGE SCALE GENOMIC DNA]</scope>
    <source>
        <strain evidence="1 2">DSM 14566</strain>
    </source>
</reference>
<evidence type="ECO:0000313" key="2">
    <source>
        <dbReference type="Proteomes" id="UP001519290"/>
    </source>
</evidence>
<dbReference type="InterPro" id="IPR006311">
    <property type="entry name" value="TAT_signal"/>
</dbReference>
<proteinExistence type="predicted"/>
<dbReference type="Gene3D" id="3.40.190.10">
    <property type="entry name" value="Periplasmic binding protein-like II"/>
    <property type="match status" value="1"/>
</dbReference>
<organism evidence="1 2">
    <name type="scientific">Brachybacterium sacelli</name>
    <dbReference type="NCBI Taxonomy" id="173364"/>
    <lineage>
        <taxon>Bacteria</taxon>
        <taxon>Bacillati</taxon>
        <taxon>Actinomycetota</taxon>
        <taxon>Actinomycetes</taxon>
        <taxon>Micrococcales</taxon>
        <taxon>Dermabacteraceae</taxon>
        <taxon>Brachybacterium</taxon>
    </lineage>
</organism>
<sequence length="546" mass="58636">MNSWTTTTRRGLVKGGLGLGAAAGLGSLGLSSCSNEGRGGAELGDNSNVTRPDYVPFEGVTLDLEGDDEMGISGAMLNYPEDPQPVHEGTPGDGEDIGFFVPTNTPAPPGHDSNAYWQEFDERLGSRTAISVVPTGDFADRFNTTIAGDRLPDIFSFFPGDVPSLPSMLAERAADLTDLLSGSAVADYPFLANVPPKSWDACIYGGKIYSIPVPRGVVQTSVLFARQDLLESEGLEVDVSSLETFLDSCRELTGGNRWALPHVPLGFLRQMFEIPNGWSGDADGLTSANEHERQEDALEAGRRIVKEGLAHPDSFSVDQPKRKTWVAAGTTPLIFDTMSAWPDFGNFALPDGFRLEVLQPPLAEGGGVAPVHMGPSTHNITSISKKSEDRAAALLEVLNYIAAPFGTAEHLFLSYGVEGVHHELDGTNPVVTEKGRSELQLSQKYMAQGPWVHFNAKDSAVSQAQYDASMELGPTATHDPVEGLFSETQSRRGRQIGTTLSDLETDILQGRKPVSDWAKGVETWKKGGGDDIRDEYQQALAEKAGG</sequence>
<dbReference type="EMBL" id="JAGIOD010000001">
    <property type="protein sequence ID" value="MBP2381066.1"/>
    <property type="molecule type" value="Genomic_DNA"/>
</dbReference>
<dbReference type="SUPFAM" id="SSF53850">
    <property type="entry name" value="Periplasmic binding protein-like II"/>
    <property type="match status" value="1"/>
</dbReference>
<name>A0ABS4WXZ4_9MICO</name>
<gene>
    <name evidence="1" type="ORF">JOF43_001023</name>
</gene>
<evidence type="ECO:0000313" key="1">
    <source>
        <dbReference type="EMBL" id="MBP2381066.1"/>
    </source>
</evidence>
<accession>A0ABS4WXZ4</accession>
<protein>
    <submittedName>
        <fullName evidence="1">Aldouronate transport system substrate-binding protein</fullName>
    </submittedName>
</protein>
<dbReference type="RefSeq" id="WP_209899964.1">
    <property type="nucleotide sequence ID" value="NZ_BAAAJW010000004.1"/>
</dbReference>
<dbReference type="Proteomes" id="UP001519290">
    <property type="component" value="Unassembled WGS sequence"/>
</dbReference>